<keyword evidence="1" id="KW-0805">Transcription regulation</keyword>
<dbReference type="PROSITE" id="PS01124">
    <property type="entry name" value="HTH_ARAC_FAMILY_2"/>
    <property type="match status" value="1"/>
</dbReference>
<sequence length="279" mass="31889">MTLINEQSVVIEKTKSLARKVDGVIQDEDFQTEISGFSLHRRVNKQSIHCHEGHSMLTMMDLPVTSRVINASSQKPFLAVLLLLDIQVVNELVANLPVEAKTIISNDSHESFSVEFVDISLIDAVMRLVKMLDEPKMIPHLADLVKKEIIIRLLNSSQGIYLRQLVKSGSVNQKIHQIVNWLKSNFAQPIRMDELAERVFMSPSTFRQHFREVTGMSPLQYQKQLRLQEARHLMLNHNLDAGRAAISVGYESASQFSREYSRLFGESPQRDIQRIKQNT</sequence>
<gene>
    <name evidence="4" type="ORF">QE380_000391</name>
</gene>
<name>A0ABU0USE2_ACIBI</name>
<evidence type="ECO:0000259" key="3">
    <source>
        <dbReference type="PROSITE" id="PS01124"/>
    </source>
</evidence>
<keyword evidence="5" id="KW-1185">Reference proteome</keyword>
<dbReference type="Gene3D" id="1.10.10.60">
    <property type="entry name" value="Homeodomain-like"/>
    <property type="match status" value="2"/>
</dbReference>
<proteinExistence type="predicted"/>
<accession>A0ABU0USE2</accession>
<dbReference type="SMART" id="SM00342">
    <property type="entry name" value="HTH_ARAC"/>
    <property type="match status" value="1"/>
</dbReference>
<evidence type="ECO:0000313" key="5">
    <source>
        <dbReference type="Proteomes" id="UP001233360"/>
    </source>
</evidence>
<evidence type="ECO:0000256" key="1">
    <source>
        <dbReference type="ARBA" id="ARBA00023015"/>
    </source>
</evidence>
<dbReference type="EMBL" id="JAUTBK010000002">
    <property type="protein sequence ID" value="MDQ1207468.1"/>
    <property type="molecule type" value="Genomic_DNA"/>
</dbReference>
<dbReference type="Pfam" id="PF12833">
    <property type="entry name" value="HTH_18"/>
    <property type="match status" value="1"/>
</dbReference>
<dbReference type="Pfam" id="PF06719">
    <property type="entry name" value="AraC_N"/>
    <property type="match status" value="1"/>
</dbReference>
<reference evidence="4 5" key="1">
    <citation type="submission" date="2023-07" db="EMBL/GenBank/DDBJ databases">
        <title>Functional and genomic diversity of the sorghum phyllosphere microbiome.</title>
        <authorList>
            <person name="Shade A."/>
        </authorList>
    </citation>
    <scope>NUCLEOTIDE SEQUENCE [LARGE SCALE GENOMIC DNA]</scope>
    <source>
        <strain evidence="4 5">SORGH_AS_0887</strain>
    </source>
</reference>
<dbReference type="Proteomes" id="UP001233360">
    <property type="component" value="Unassembled WGS sequence"/>
</dbReference>
<dbReference type="PANTHER" id="PTHR43436:SF1">
    <property type="entry name" value="TRANSCRIPTIONAL REGULATORY PROTEIN"/>
    <property type="match status" value="1"/>
</dbReference>
<evidence type="ECO:0000313" key="4">
    <source>
        <dbReference type="EMBL" id="MDQ1207468.1"/>
    </source>
</evidence>
<protein>
    <submittedName>
        <fullName evidence="4">AraC-like DNA-binding protein</fullName>
    </submittedName>
</protein>
<dbReference type="SUPFAM" id="SSF46689">
    <property type="entry name" value="Homeodomain-like"/>
    <property type="match status" value="2"/>
</dbReference>
<dbReference type="RefSeq" id="WP_307001685.1">
    <property type="nucleotide sequence ID" value="NZ_JAUTBK010000002.1"/>
</dbReference>
<dbReference type="InterPro" id="IPR009057">
    <property type="entry name" value="Homeodomain-like_sf"/>
</dbReference>
<evidence type="ECO:0000256" key="2">
    <source>
        <dbReference type="ARBA" id="ARBA00023163"/>
    </source>
</evidence>
<dbReference type="PANTHER" id="PTHR43436">
    <property type="entry name" value="ARAC-FAMILY TRANSCRIPTIONAL REGULATOR"/>
    <property type="match status" value="1"/>
</dbReference>
<feature type="domain" description="HTH araC/xylS-type" evidence="3">
    <location>
        <begin position="176"/>
        <end position="274"/>
    </location>
</feature>
<organism evidence="4 5">
    <name type="scientific">Acinetobacter baylyi</name>
    <dbReference type="NCBI Taxonomy" id="202950"/>
    <lineage>
        <taxon>Bacteria</taxon>
        <taxon>Pseudomonadati</taxon>
        <taxon>Pseudomonadota</taxon>
        <taxon>Gammaproteobacteria</taxon>
        <taxon>Moraxellales</taxon>
        <taxon>Moraxellaceae</taxon>
        <taxon>Acinetobacter</taxon>
    </lineage>
</organism>
<dbReference type="InterPro" id="IPR018060">
    <property type="entry name" value="HTH_AraC"/>
</dbReference>
<dbReference type="InterPro" id="IPR009594">
    <property type="entry name" value="Tscrpt_reg_HTH_AraC_N"/>
</dbReference>
<keyword evidence="2" id="KW-0804">Transcription</keyword>
<comment type="caution">
    <text evidence="4">The sequence shown here is derived from an EMBL/GenBank/DDBJ whole genome shotgun (WGS) entry which is preliminary data.</text>
</comment>